<evidence type="ECO:0000256" key="4">
    <source>
        <dbReference type="ARBA" id="ARBA00022692"/>
    </source>
</evidence>
<gene>
    <name evidence="9" type="ORF">TMPK1_35180</name>
</gene>
<dbReference type="PANTHER" id="PTHR30012">
    <property type="entry name" value="GENERAL SECRETION PATHWAY PROTEIN"/>
    <property type="match status" value="1"/>
</dbReference>
<evidence type="ECO:0000256" key="2">
    <source>
        <dbReference type="ARBA" id="ARBA00005745"/>
    </source>
</evidence>
<dbReference type="AlphaFoldDB" id="A0A8S8XGZ8"/>
<organism evidence="9 10">
    <name type="scientific">Roseiterribacter gracilis</name>
    <dbReference type="NCBI Taxonomy" id="2812848"/>
    <lineage>
        <taxon>Bacteria</taxon>
        <taxon>Pseudomonadati</taxon>
        <taxon>Pseudomonadota</taxon>
        <taxon>Alphaproteobacteria</taxon>
        <taxon>Rhodospirillales</taxon>
        <taxon>Roseiterribacteraceae</taxon>
        <taxon>Roseiterribacter</taxon>
    </lineage>
</organism>
<feature type="domain" description="Type II secretion system protein GspF" evidence="8">
    <location>
        <begin position="44"/>
        <end position="166"/>
    </location>
</feature>
<keyword evidence="3" id="KW-1003">Cell membrane</keyword>
<comment type="similarity">
    <text evidence="2">Belongs to the GSP F family.</text>
</comment>
<sequence length="378" mass="41508">MSVRAQTDAPGAGARRGPKRFSRWTMWKAHHLVRADDRSRIYAKLARLLENGVALADALATVHRRAVRMQGSDGPLAVMLIHWRRAVDDGQNLREALHEWVPGPEQMMIAAGERSGHVVEAFRGVIAMTRGNREITRAVRKAVSLPIFYVTLITLLAVLASVTIVPVFATALPRERWTGSAATFAAFGDLMREWGIPMLIGLFLCVALFIWSLPNWTGALRTKADRVPPYSLYRFWAGTGFLLALAALVRGAVSLEEALETLRVGSRAWMRERLDAIYVHIHAGQDIGPAMELAGHGFPDEQIVDDMHVYGVLGGFDDALQKTADDWLEEAVDSVKERAGILNQAAMMAAGAMLLWLAYSLFDLIMQITDAAGASAGI</sequence>
<dbReference type="InterPro" id="IPR042094">
    <property type="entry name" value="T2SS_GspF_sf"/>
</dbReference>
<evidence type="ECO:0000256" key="1">
    <source>
        <dbReference type="ARBA" id="ARBA00004651"/>
    </source>
</evidence>
<reference evidence="9" key="1">
    <citation type="submission" date="2021-02" db="EMBL/GenBank/DDBJ databases">
        <title>Genome sequence of Rhodospirillales sp. strain TMPK1 isolated from soil.</title>
        <authorList>
            <person name="Nakai R."/>
            <person name="Kusada H."/>
            <person name="Tamaki H."/>
        </authorList>
    </citation>
    <scope>NUCLEOTIDE SEQUENCE</scope>
    <source>
        <strain evidence="9">TMPK1</strain>
    </source>
</reference>
<comment type="subcellular location">
    <subcellularLocation>
        <location evidence="1">Cell membrane</location>
        <topology evidence="1">Multi-pass membrane protein</topology>
    </subcellularLocation>
</comment>
<dbReference type="Pfam" id="PF00482">
    <property type="entry name" value="T2SSF"/>
    <property type="match status" value="2"/>
</dbReference>
<evidence type="ECO:0000256" key="7">
    <source>
        <dbReference type="SAM" id="Phobius"/>
    </source>
</evidence>
<dbReference type="PANTHER" id="PTHR30012:SF0">
    <property type="entry name" value="TYPE II SECRETION SYSTEM PROTEIN F-RELATED"/>
    <property type="match status" value="1"/>
</dbReference>
<name>A0A8S8XGZ8_9PROT</name>
<feature type="transmembrane region" description="Helical" evidence="7">
    <location>
        <begin position="194"/>
        <end position="213"/>
    </location>
</feature>
<keyword evidence="5 7" id="KW-1133">Transmembrane helix</keyword>
<accession>A0A8S8XGZ8</accession>
<feature type="transmembrane region" description="Helical" evidence="7">
    <location>
        <begin position="345"/>
        <end position="362"/>
    </location>
</feature>
<evidence type="ECO:0000313" key="9">
    <source>
        <dbReference type="EMBL" id="GIL41281.1"/>
    </source>
</evidence>
<dbReference type="GO" id="GO:0005886">
    <property type="term" value="C:plasma membrane"/>
    <property type="evidence" value="ECO:0007669"/>
    <property type="project" value="UniProtKB-SubCell"/>
</dbReference>
<comment type="caution">
    <text evidence="9">The sequence shown here is derived from an EMBL/GenBank/DDBJ whole genome shotgun (WGS) entry which is preliminary data.</text>
</comment>
<dbReference type="InterPro" id="IPR003004">
    <property type="entry name" value="GspF/PilC"/>
</dbReference>
<dbReference type="EMBL" id="BOPV01000001">
    <property type="protein sequence ID" value="GIL41281.1"/>
    <property type="molecule type" value="Genomic_DNA"/>
</dbReference>
<feature type="transmembrane region" description="Helical" evidence="7">
    <location>
        <begin position="147"/>
        <end position="173"/>
    </location>
</feature>
<dbReference type="Proteomes" id="UP000681075">
    <property type="component" value="Unassembled WGS sequence"/>
</dbReference>
<dbReference type="Gene3D" id="1.20.81.30">
    <property type="entry name" value="Type II secretion system (T2SS), domain F"/>
    <property type="match status" value="2"/>
</dbReference>
<evidence type="ECO:0000313" key="10">
    <source>
        <dbReference type="Proteomes" id="UP000681075"/>
    </source>
</evidence>
<feature type="domain" description="Type II secretion system protein GspF" evidence="8">
    <location>
        <begin position="241"/>
        <end position="358"/>
    </location>
</feature>
<keyword evidence="6 7" id="KW-0472">Membrane</keyword>
<feature type="transmembrane region" description="Helical" evidence="7">
    <location>
        <begin position="233"/>
        <end position="253"/>
    </location>
</feature>
<evidence type="ECO:0000256" key="5">
    <source>
        <dbReference type="ARBA" id="ARBA00022989"/>
    </source>
</evidence>
<evidence type="ECO:0000256" key="3">
    <source>
        <dbReference type="ARBA" id="ARBA00022475"/>
    </source>
</evidence>
<evidence type="ECO:0000256" key="6">
    <source>
        <dbReference type="ARBA" id="ARBA00023136"/>
    </source>
</evidence>
<keyword evidence="10" id="KW-1185">Reference proteome</keyword>
<dbReference type="RefSeq" id="WP_420244712.1">
    <property type="nucleotide sequence ID" value="NZ_BOPV01000001.1"/>
</dbReference>
<protein>
    <submittedName>
        <fullName evidence="9">Type II secretion system protein F</fullName>
    </submittedName>
</protein>
<evidence type="ECO:0000259" key="8">
    <source>
        <dbReference type="Pfam" id="PF00482"/>
    </source>
</evidence>
<dbReference type="InterPro" id="IPR018076">
    <property type="entry name" value="T2SS_GspF_dom"/>
</dbReference>
<proteinExistence type="inferred from homology"/>
<keyword evidence="4 7" id="KW-0812">Transmembrane</keyword>